<keyword evidence="9" id="KW-0472">Membrane</keyword>
<protein>
    <submittedName>
        <fullName evidence="12">Iron complex transport system ATP-binding protein</fullName>
    </submittedName>
</protein>
<dbReference type="PROSITE" id="PS00211">
    <property type="entry name" value="ABC_TRANSPORTER_1"/>
    <property type="match status" value="1"/>
</dbReference>
<keyword evidence="4" id="KW-0410">Iron transport</keyword>
<evidence type="ECO:0000256" key="7">
    <source>
        <dbReference type="ARBA" id="ARBA00023004"/>
    </source>
</evidence>
<dbReference type="AlphaFoldDB" id="A0A1I5CBQ2"/>
<dbReference type="GO" id="GO:0005524">
    <property type="term" value="F:ATP binding"/>
    <property type="evidence" value="ECO:0007669"/>
    <property type="project" value="UniProtKB-KW"/>
</dbReference>
<evidence type="ECO:0000256" key="1">
    <source>
        <dbReference type="ARBA" id="ARBA00004202"/>
    </source>
</evidence>
<evidence type="ECO:0000313" key="13">
    <source>
        <dbReference type="Proteomes" id="UP000199398"/>
    </source>
</evidence>
<accession>A0A1I5CBQ2</accession>
<evidence type="ECO:0000259" key="10">
    <source>
        <dbReference type="PROSITE" id="PS50893"/>
    </source>
</evidence>
<name>A0A1I5CBQ2_9PSEU</name>
<feature type="domain" description="ABC transporter" evidence="10">
    <location>
        <begin position="4"/>
        <end position="240"/>
    </location>
</feature>
<dbReference type="OrthoDB" id="3426016at2"/>
<proteinExistence type="predicted"/>
<dbReference type="Proteomes" id="UP000199398">
    <property type="component" value="Unassembled WGS sequence"/>
</dbReference>
<reference evidence="12 13" key="1">
    <citation type="submission" date="2016-10" db="EMBL/GenBank/DDBJ databases">
        <authorList>
            <person name="de Groot N.N."/>
        </authorList>
    </citation>
    <scope>NUCLEOTIDE SEQUENCE [LARGE SCALE GENOMIC DNA]</scope>
    <source>
        <strain evidence="12 13">CPCC 201259</strain>
    </source>
</reference>
<dbReference type="PANTHER" id="PTHR42771">
    <property type="entry name" value="IRON(3+)-HYDROXAMATE IMPORT ATP-BINDING PROTEIN FHUC"/>
    <property type="match status" value="1"/>
</dbReference>
<evidence type="ECO:0000313" key="11">
    <source>
        <dbReference type="EMBL" id="RKT88910.1"/>
    </source>
</evidence>
<evidence type="ECO:0000256" key="2">
    <source>
        <dbReference type="ARBA" id="ARBA00022448"/>
    </source>
</evidence>
<evidence type="ECO:0000256" key="6">
    <source>
        <dbReference type="ARBA" id="ARBA00022840"/>
    </source>
</evidence>
<dbReference type="GO" id="GO:0005886">
    <property type="term" value="C:plasma membrane"/>
    <property type="evidence" value="ECO:0007669"/>
    <property type="project" value="UniProtKB-SubCell"/>
</dbReference>
<dbReference type="InterPro" id="IPR003439">
    <property type="entry name" value="ABC_transporter-like_ATP-bd"/>
</dbReference>
<dbReference type="Pfam" id="PF00005">
    <property type="entry name" value="ABC_tran"/>
    <property type="match status" value="1"/>
</dbReference>
<evidence type="ECO:0000256" key="8">
    <source>
        <dbReference type="ARBA" id="ARBA00023065"/>
    </source>
</evidence>
<dbReference type="SMART" id="SM00382">
    <property type="entry name" value="AAA"/>
    <property type="match status" value="1"/>
</dbReference>
<dbReference type="CDD" id="cd03214">
    <property type="entry name" value="ABC_Iron-Siderophores_B12_Hemin"/>
    <property type="match status" value="1"/>
</dbReference>
<dbReference type="Proteomes" id="UP000270697">
    <property type="component" value="Unassembled WGS sequence"/>
</dbReference>
<evidence type="ECO:0000256" key="5">
    <source>
        <dbReference type="ARBA" id="ARBA00022741"/>
    </source>
</evidence>
<dbReference type="SUPFAM" id="SSF52540">
    <property type="entry name" value="P-loop containing nucleoside triphosphate hydrolases"/>
    <property type="match status" value="1"/>
</dbReference>
<evidence type="ECO:0000256" key="4">
    <source>
        <dbReference type="ARBA" id="ARBA00022496"/>
    </source>
</evidence>
<dbReference type="PROSITE" id="PS50893">
    <property type="entry name" value="ABC_TRANSPORTER_2"/>
    <property type="match status" value="1"/>
</dbReference>
<dbReference type="EMBL" id="RBXX01000002">
    <property type="protein sequence ID" value="RKT88910.1"/>
    <property type="molecule type" value="Genomic_DNA"/>
</dbReference>
<dbReference type="InterPro" id="IPR003593">
    <property type="entry name" value="AAA+_ATPase"/>
</dbReference>
<evidence type="ECO:0000313" key="12">
    <source>
        <dbReference type="EMBL" id="SFN84326.1"/>
    </source>
</evidence>
<keyword evidence="7" id="KW-0408">Iron</keyword>
<keyword evidence="2" id="KW-0813">Transport</keyword>
<evidence type="ECO:0000256" key="9">
    <source>
        <dbReference type="ARBA" id="ARBA00023136"/>
    </source>
</evidence>
<sequence length="263" mass="28268">MSALQAHEVTVRFGDRVVLGGVDLAVSEGEWVALVGRNGCGKTTLLRALGGLHAPDAGEVLVRGRALRALSRRQIAREIAVLPQSMPSVPGLTVRQLVRQGRYAVRGPLGMLAGGDDAQVREAMAVTGVESCADELVDRLSGGERQRVRLALALAQDTSILLLDEPTTYLDIGHQLEVLELVRRLQHERGLSVVTVLHDLEQAARYADRVVALRDGAVHTEGPTAEVVDAELLAAVFGVSGRVWLDELTGRPLCTYDSVHAEQ</sequence>
<keyword evidence="6 12" id="KW-0067">ATP-binding</keyword>
<evidence type="ECO:0000256" key="3">
    <source>
        <dbReference type="ARBA" id="ARBA00022475"/>
    </source>
</evidence>
<keyword evidence="5" id="KW-0547">Nucleotide-binding</keyword>
<keyword evidence="3" id="KW-1003">Cell membrane</keyword>
<reference evidence="11 14" key="2">
    <citation type="submission" date="2018-10" db="EMBL/GenBank/DDBJ databases">
        <title>Sequencing the genomes of 1000 actinobacteria strains.</title>
        <authorList>
            <person name="Klenk H.-P."/>
        </authorList>
    </citation>
    <scope>NUCLEOTIDE SEQUENCE [LARGE SCALE GENOMIC DNA]</scope>
    <source>
        <strain evidence="11 14">DSM 45119</strain>
    </source>
</reference>
<dbReference type="Gene3D" id="3.40.50.300">
    <property type="entry name" value="P-loop containing nucleotide triphosphate hydrolases"/>
    <property type="match status" value="1"/>
</dbReference>
<dbReference type="EMBL" id="FOUP01000007">
    <property type="protein sequence ID" value="SFN84326.1"/>
    <property type="molecule type" value="Genomic_DNA"/>
</dbReference>
<keyword evidence="8" id="KW-0406">Ion transport</keyword>
<dbReference type="InterPro" id="IPR017871">
    <property type="entry name" value="ABC_transporter-like_CS"/>
</dbReference>
<dbReference type="RefSeq" id="WP_093154640.1">
    <property type="nucleotide sequence ID" value="NZ_FOUP01000007.1"/>
</dbReference>
<dbReference type="GO" id="GO:0006826">
    <property type="term" value="P:iron ion transport"/>
    <property type="evidence" value="ECO:0007669"/>
    <property type="project" value="UniProtKB-KW"/>
</dbReference>
<dbReference type="GO" id="GO:0016887">
    <property type="term" value="F:ATP hydrolysis activity"/>
    <property type="evidence" value="ECO:0007669"/>
    <property type="project" value="InterPro"/>
</dbReference>
<organism evidence="12 13">
    <name type="scientific">Saccharopolyspora antimicrobica</name>
    <dbReference type="NCBI Taxonomy" id="455193"/>
    <lineage>
        <taxon>Bacteria</taxon>
        <taxon>Bacillati</taxon>
        <taxon>Actinomycetota</taxon>
        <taxon>Actinomycetes</taxon>
        <taxon>Pseudonocardiales</taxon>
        <taxon>Pseudonocardiaceae</taxon>
        <taxon>Saccharopolyspora</taxon>
    </lineage>
</organism>
<keyword evidence="14" id="KW-1185">Reference proteome</keyword>
<comment type="subcellular location">
    <subcellularLocation>
        <location evidence="1">Cell membrane</location>
        <topology evidence="1">Peripheral membrane protein</topology>
    </subcellularLocation>
</comment>
<evidence type="ECO:0000313" key="14">
    <source>
        <dbReference type="Proteomes" id="UP000270697"/>
    </source>
</evidence>
<dbReference type="InterPro" id="IPR027417">
    <property type="entry name" value="P-loop_NTPase"/>
</dbReference>
<dbReference type="STRING" id="455193.SAMN05421805_107127"/>
<dbReference type="PANTHER" id="PTHR42771:SF2">
    <property type="entry name" value="IRON(3+)-HYDROXAMATE IMPORT ATP-BINDING PROTEIN FHUC"/>
    <property type="match status" value="1"/>
</dbReference>
<dbReference type="FunFam" id="3.40.50.300:FF:000134">
    <property type="entry name" value="Iron-enterobactin ABC transporter ATP-binding protein"/>
    <property type="match status" value="1"/>
</dbReference>
<gene>
    <name evidence="11" type="ORF">ATL45_7354</name>
    <name evidence="12" type="ORF">SAMN05421805_107127</name>
</gene>
<dbReference type="InterPro" id="IPR051535">
    <property type="entry name" value="Siderophore_ABC-ATPase"/>
</dbReference>